<dbReference type="AlphaFoldDB" id="A0A5B7JPY1"/>
<comment type="caution">
    <text evidence="1">The sequence shown here is derived from an EMBL/GenBank/DDBJ whole genome shotgun (WGS) entry which is preliminary data.</text>
</comment>
<reference evidence="1 2" key="1">
    <citation type="submission" date="2019-05" db="EMBL/GenBank/DDBJ databases">
        <title>Another draft genome of Portunus trituberculatus and its Hox gene families provides insights of decapod evolution.</title>
        <authorList>
            <person name="Jeong J.-H."/>
            <person name="Song I."/>
            <person name="Kim S."/>
            <person name="Choi T."/>
            <person name="Kim D."/>
            <person name="Ryu S."/>
            <person name="Kim W."/>
        </authorList>
    </citation>
    <scope>NUCLEOTIDE SEQUENCE [LARGE SCALE GENOMIC DNA]</scope>
    <source>
        <tissue evidence="1">Muscle</tissue>
    </source>
</reference>
<sequence length="127" mass="14032">MLLTRRRSFPAIPIPPIHLDCLVLLLLSAVTILGVEINSSLSFTSHVKKTAANAAGRLSCVRRVSHLIDARGVTNLYPAQVRFVMEYAPLTWSSCPPSYLGLLDKVQDRARRLISTKVLPDEQAPIL</sequence>
<proteinExistence type="predicted"/>
<evidence type="ECO:0000313" key="2">
    <source>
        <dbReference type="Proteomes" id="UP000324222"/>
    </source>
</evidence>
<dbReference type="Proteomes" id="UP000324222">
    <property type="component" value="Unassembled WGS sequence"/>
</dbReference>
<name>A0A5B7JPY1_PORTR</name>
<gene>
    <name evidence="1" type="ORF">E2C01_090304</name>
</gene>
<dbReference type="OrthoDB" id="6364030at2759"/>
<keyword evidence="2" id="KW-1185">Reference proteome</keyword>
<accession>A0A5B7JPY1</accession>
<evidence type="ECO:0000313" key="1">
    <source>
        <dbReference type="EMBL" id="MPC95108.1"/>
    </source>
</evidence>
<dbReference type="EMBL" id="VSRR010101033">
    <property type="protein sequence ID" value="MPC95108.1"/>
    <property type="molecule type" value="Genomic_DNA"/>
</dbReference>
<protein>
    <submittedName>
        <fullName evidence="1">Uncharacterized protein</fullName>
    </submittedName>
</protein>
<organism evidence="1 2">
    <name type="scientific">Portunus trituberculatus</name>
    <name type="common">Swimming crab</name>
    <name type="synonym">Neptunus trituberculatus</name>
    <dbReference type="NCBI Taxonomy" id="210409"/>
    <lineage>
        <taxon>Eukaryota</taxon>
        <taxon>Metazoa</taxon>
        <taxon>Ecdysozoa</taxon>
        <taxon>Arthropoda</taxon>
        <taxon>Crustacea</taxon>
        <taxon>Multicrustacea</taxon>
        <taxon>Malacostraca</taxon>
        <taxon>Eumalacostraca</taxon>
        <taxon>Eucarida</taxon>
        <taxon>Decapoda</taxon>
        <taxon>Pleocyemata</taxon>
        <taxon>Brachyura</taxon>
        <taxon>Eubrachyura</taxon>
        <taxon>Portunoidea</taxon>
        <taxon>Portunidae</taxon>
        <taxon>Portuninae</taxon>
        <taxon>Portunus</taxon>
    </lineage>
</organism>